<proteinExistence type="predicted"/>
<dbReference type="AlphaFoldDB" id="A0A2G5V6C9"/>
<keyword evidence="1" id="KW-0175">Coiled coil</keyword>
<sequence length="230" mass="26880">MHEFRQRDANEKVSRMNLVSRAAGVLPVASRLASFQPAGIRNFSDQKKNSPATSTLLKVDWLLQKIIPLVLKSNVRDFIDICKEDVQFDDRIFSKKLNGRTQLMSHIAKVRMYYRYLSPFNKVEWIGSCVYENEDVIVVLWRLTTLDSSFMTYFPSFITKKENKMIVKEGALDVRIDQEGHVLNIVNRAITASDREGAKSLAKLKEQQYQEELKHEEKEMRKEFDRQYHS</sequence>
<name>A0A2G5V6C9_9PELO</name>
<reference evidence="3" key="1">
    <citation type="submission" date="2017-10" db="EMBL/GenBank/DDBJ databases">
        <title>Rapid genome shrinkage in a self-fertile nematode reveals novel sperm competition proteins.</title>
        <authorList>
            <person name="Yin D."/>
            <person name="Schwarz E.M."/>
            <person name="Thomas C.G."/>
            <person name="Felde R.L."/>
            <person name="Korf I.F."/>
            <person name="Cutter A.D."/>
            <person name="Schartner C.M."/>
            <person name="Ralston E.J."/>
            <person name="Meyer B.J."/>
            <person name="Haag E.S."/>
        </authorList>
    </citation>
    <scope>NUCLEOTIDE SEQUENCE [LARGE SCALE GENOMIC DNA]</scope>
    <source>
        <strain evidence="3">JU1422</strain>
    </source>
</reference>
<accession>A0A2G5V6C9</accession>
<evidence type="ECO:0000313" key="2">
    <source>
        <dbReference type="EMBL" id="PIC47290.1"/>
    </source>
</evidence>
<gene>
    <name evidence="2" type="primary">Cni-Y48E1C.4</name>
    <name evidence="2" type="synonym">Cnig_chr_II.g6692</name>
    <name evidence="2" type="ORF">B9Z55_006692</name>
</gene>
<keyword evidence="3" id="KW-1185">Reference proteome</keyword>
<evidence type="ECO:0000313" key="3">
    <source>
        <dbReference type="Proteomes" id="UP000230233"/>
    </source>
</evidence>
<dbReference type="EMBL" id="PDUG01000002">
    <property type="protein sequence ID" value="PIC47290.1"/>
    <property type="molecule type" value="Genomic_DNA"/>
</dbReference>
<organism evidence="2 3">
    <name type="scientific">Caenorhabditis nigoni</name>
    <dbReference type="NCBI Taxonomy" id="1611254"/>
    <lineage>
        <taxon>Eukaryota</taxon>
        <taxon>Metazoa</taxon>
        <taxon>Ecdysozoa</taxon>
        <taxon>Nematoda</taxon>
        <taxon>Chromadorea</taxon>
        <taxon>Rhabditida</taxon>
        <taxon>Rhabditina</taxon>
        <taxon>Rhabditomorpha</taxon>
        <taxon>Rhabditoidea</taxon>
        <taxon>Rhabditidae</taxon>
        <taxon>Peloderinae</taxon>
        <taxon>Caenorhabditis</taxon>
    </lineage>
</organism>
<feature type="coiled-coil region" evidence="1">
    <location>
        <begin position="199"/>
        <end position="226"/>
    </location>
</feature>
<dbReference type="Proteomes" id="UP000230233">
    <property type="component" value="Chromosome II"/>
</dbReference>
<evidence type="ECO:0000256" key="1">
    <source>
        <dbReference type="SAM" id="Coils"/>
    </source>
</evidence>
<comment type="caution">
    <text evidence="2">The sequence shown here is derived from an EMBL/GenBank/DDBJ whole genome shotgun (WGS) entry which is preliminary data.</text>
</comment>
<dbReference type="OrthoDB" id="5809659at2759"/>
<protein>
    <submittedName>
        <fullName evidence="2">Uncharacterized protein</fullName>
    </submittedName>
</protein>